<accession>A0A062V1Q5</accession>
<proteinExistence type="predicted"/>
<keyword evidence="2" id="KW-1185">Reference proteome</keyword>
<dbReference type="Proteomes" id="UP000027153">
    <property type="component" value="Unassembled WGS sequence"/>
</dbReference>
<organism evidence="1 2">
    <name type="scientific">Candidatus Methanoperedens nitratireducens</name>
    <dbReference type="NCBI Taxonomy" id="1392998"/>
    <lineage>
        <taxon>Archaea</taxon>
        <taxon>Methanobacteriati</taxon>
        <taxon>Methanobacteriota</taxon>
        <taxon>Stenosarchaea group</taxon>
        <taxon>Methanomicrobia</taxon>
        <taxon>Methanosarcinales</taxon>
        <taxon>ANME-2 cluster</taxon>
        <taxon>Candidatus Methanoperedentaceae</taxon>
        <taxon>Candidatus Methanoperedens</taxon>
    </lineage>
</organism>
<dbReference type="SUPFAM" id="SSF49464">
    <property type="entry name" value="Carboxypeptidase regulatory domain-like"/>
    <property type="match status" value="1"/>
</dbReference>
<dbReference type="InterPro" id="IPR008969">
    <property type="entry name" value="CarboxyPept-like_regulatory"/>
</dbReference>
<gene>
    <name evidence="1" type="ORF">ANME2D_02578</name>
</gene>
<evidence type="ECO:0000313" key="1">
    <source>
        <dbReference type="EMBL" id="KCZ70558.1"/>
    </source>
</evidence>
<name>A0A062V1Q5_9EURY</name>
<dbReference type="Gene3D" id="2.60.40.1120">
    <property type="entry name" value="Carboxypeptidase-like, regulatory domain"/>
    <property type="match status" value="1"/>
</dbReference>
<sequence>MIFLERIKTSLSLAVMLKDNLHPEKKVIGDVFLKVPGIRKAVIKHTTGYFLLTNLSEGKYNITIGGKFYRQGNFTVDTGSIKPEQPFIDLFLKPKSNYPFPEGIIVLEGRIVDTDDRPVPEASIDVKSMIQSAISDNDGDFLILFDSTYTNTKIYLNIKSKNYKSKTVSVLLKKSTICLNPIILIKK</sequence>
<evidence type="ECO:0000313" key="2">
    <source>
        <dbReference type="Proteomes" id="UP000027153"/>
    </source>
</evidence>
<comment type="caution">
    <text evidence="1">The sequence shown here is derived from an EMBL/GenBank/DDBJ whole genome shotgun (WGS) entry which is preliminary data.</text>
</comment>
<dbReference type="RefSeq" id="WP_048092246.1">
    <property type="nucleotide sequence ID" value="NZ_JMIY01000007.1"/>
</dbReference>
<protein>
    <submittedName>
        <fullName evidence="1">Uncharacterized protein</fullName>
    </submittedName>
</protein>
<reference evidence="1 2" key="1">
    <citation type="journal article" date="2013" name="Nature">
        <title>Anaerobic oxidation of methane coupled to nitrate reduction in a novel archaeal lineage.</title>
        <authorList>
            <person name="Haroon M.F."/>
            <person name="Hu S."/>
            <person name="Shi Y."/>
            <person name="Imelfort M."/>
            <person name="Keller J."/>
            <person name="Hugenholtz P."/>
            <person name="Yuan Z."/>
            <person name="Tyson G.W."/>
        </authorList>
    </citation>
    <scope>NUCLEOTIDE SEQUENCE [LARGE SCALE GENOMIC DNA]</scope>
    <source>
        <strain evidence="1 2">ANME-2d</strain>
    </source>
</reference>
<dbReference type="AlphaFoldDB" id="A0A062V1Q5"/>
<dbReference type="EMBL" id="JMIY01000007">
    <property type="protein sequence ID" value="KCZ70558.1"/>
    <property type="molecule type" value="Genomic_DNA"/>
</dbReference>